<dbReference type="STRING" id="649747.HMPREF0083_00510"/>
<gene>
    <name evidence="1" type="ORF">HMPREF0083_00510</name>
</gene>
<dbReference type="HOGENOM" id="CLU_2340711_0_0_9"/>
<proteinExistence type="predicted"/>
<reference evidence="1 2" key="1">
    <citation type="submission" date="2013-08" db="EMBL/GenBank/DDBJ databases">
        <authorList>
            <person name="Weinstock G."/>
            <person name="Sodergren E."/>
            <person name="Wylie T."/>
            <person name="Fulton L."/>
            <person name="Fulton R."/>
            <person name="Fronick C."/>
            <person name="O'Laughlin M."/>
            <person name="Godfrey J."/>
            <person name="Miner T."/>
            <person name="Herter B."/>
            <person name="Appelbaum E."/>
            <person name="Cordes M."/>
            <person name="Lek S."/>
            <person name="Wollam A."/>
            <person name="Pepin K.H."/>
            <person name="Palsikar V.B."/>
            <person name="Mitreva M."/>
            <person name="Wilson R.K."/>
        </authorList>
    </citation>
    <scope>NUCLEOTIDE SEQUENCE [LARGE SCALE GENOMIC DNA]</scope>
    <source>
        <strain evidence="1 2">ATCC 12856</strain>
    </source>
</reference>
<evidence type="ECO:0000313" key="2">
    <source>
        <dbReference type="Proteomes" id="UP000016511"/>
    </source>
</evidence>
<dbReference type="AlphaFoldDB" id="U1YKR4"/>
<dbReference type="EMBL" id="AWSJ01000040">
    <property type="protein sequence ID" value="ERI11366.1"/>
    <property type="molecule type" value="Genomic_DNA"/>
</dbReference>
<keyword evidence="2" id="KW-1185">Reference proteome</keyword>
<comment type="caution">
    <text evidence="1">The sequence shown here is derived from an EMBL/GenBank/DDBJ whole genome shotgun (WGS) entry which is preliminary data.</text>
</comment>
<sequence>MSHLIFAIFLFYYTIDYRRTITNFKLVIVDPVFAIVRPVYVIVRLYKSSDIKGFKLPKTYKTYKTTSRSVDVDSYKIKQKNMGNSLLFIQNMGIIAL</sequence>
<accession>U1YKR4</accession>
<dbReference type="Proteomes" id="UP000016511">
    <property type="component" value="Unassembled WGS sequence"/>
</dbReference>
<protein>
    <submittedName>
        <fullName evidence="1">Uncharacterized protein</fullName>
    </submittedName>
</protein>
<organism evidence="1 2">
    <name type="scientific">Aneurinibacillus aneurinilyticus ATCC 12856</name>
    <dbReference type="NCBI Taxonomy" id="649747"/>
    <lineage>
        <taxon>Bacteria</taxon>
        <taxon>Bacillati</taxon>
        <taxon>Bacillota</taxon>
        <taxon>Bacilli</taxon>
        <taxon>Bacillales</taxon>
        <taxon>Paenibacillaceae</taxon>
        <taxon>Aneurinibacillus group</taxon>
        <taxon>Aneurinibacillus</taxon>
    </lineage>
</organism>
<name>U1YKR4_ANEAE</name>
<evidence type="ECO:0000313" key="1">
    <source>
        <dbReference type="EMBL" id="ERI11366.1"/>
    </source>
</evidence>